<keyword evidence="8" id="KW-0832">Ubl conjugation</keyword>
<feature type="region of interest" description="Disordered" evidence="13">
    <location>
        <begin position="45"/>
        <end position="71"/>
    </location>
</feature>
<feature type="domain" description="C2H2-type" evidence="15">
    <location>
        <begin position="747"/>
        <end position="774"/>
    </location>
</feature>
<dbReference type="Gene3D" id="3.30.710.10">
    <property type="entry name" value="Potassium Channel Kv1.1, Chain A"/>
    <property type="match status" value="1"/>
</dbReference>
<evidence type="ECO:0000313" key="17">
    <source>
        <dbReference type="Proteomes" id="UP000736164"/>
    </source>
</evidence>
<dbReference type="CDD" id="cd18201">
    <property type="entry name" value="BTB_POZ_ZBTB10"/>
    <property type="match status" value="1"/>
</dbReference>
<dbReference type="SMART" id="SM00225">
    <property type="entry name" value="BTB"/>
    <property type="match status" value="1"/>
</dbReference>
<dbReference type="PROSITE" id="PS00028">
    <property type="entry name" value="ZINC_FINGER_C2H2_1"/>
    <property type="match status" value="1"/>
</dbReference>
<gene>
    <name evidence="16" type="primary">Zbtb10</name>
    <name evidence="16" type="ORF">GTO95_0004342</name>
</gene>
<dbReference type="EMBL" id="JAAWVO010078054">
    <property type="protein sequence ID" value="MBN3325942.1"/>
    <property type="molecule type" value="Genomic_DNA"/>
</dbReference>
<feature type="non-terminal residue" evidence="16">
    <location>
        <position position="1"/>
    </location>
</feature>
<evidence type="ECO:0000256" key="8">
    <source>
        <dbReference type="ARBA" id="ARBA00022843"/>
    </source>
</evidence>
<evidence type="ECO:0000256" key="12">
    <source>
        <dbReference type="PROSITE-ProRule" id="PRU00042"/>
    </source>
</evidence>
<dbReference type="FunFam" id="3.30.160.60:FF:000492">
    <property type="entry name" value="Zinc finger and BTB domain containing 10"/>
    <property type="match status" value="1"/>
</dbReference>
<keyword evidence="11" id="KW-0539">Nucleus</keyword>
<evidence type="ECO:0000256" key="7">
    <source>
        <dbReference type="ARBA" id="ARBA00022833"/>
    </source>
</evidence>
<evidence type="ECO:0000256" key="11">
    <source>
        <dbReference type="ARBA" id="ARBA00023242"/>
    </source>
</evidence>
<dbReference type="GO" id="GO:0005634">
    <property type="term" value="C:nucleus"/>
    <property type="evidence" value="ECO:0007669"/>
    <property type="project" value="UniProtKB-SubCell"/>
</dbReference>
<evidence type="ECO:0000256" key="3">
    <source>
        <dbReference type="ARBA" id="ARBA00022553"/>
    </source>
</evidence>
<dbReference type="InterPro" id="IPR036236">
    <property type="entry name" value="Znf_C2H2_sf"/>
</dbReference>
<proteinExistence type="predicted"/>
<dbReference type="InterPro" id="IPR011333">
    <property type="entry name" value="SKP1/BTB/POZ_sf"/>
</dbReference>
<organism evidence="16 17">
    <name type="scientific">Atractosteus spatula</name>
    <name type="common">Alligator gar</name>
    <name type="synonym">Lepisosteus spatula</name>
    <dbReference type="NCBI Taxonomy" id="7917"/>
    <lineage>
        <taxon>Eukaryota</taxon>
        <taxon>Metazoa</taxon>
        <taxon>Chordata</taxon>
        <taxon>Craniata</taxon>
        <taxon>Vertebrata</taxon>
        <taxon>Euteleostomi</taxon>
        <taxon>Actinopterygii</taxon>
        <taxon>Neopterygii</taxon>
        <taxon>Holostei</taxon>
        <taxon>Semionotiformes</taxon>
        <taxon>Lepisosteidae</taxon>
        <taxon>Atractosteus</taxon>
    </lineage>
</organism>
<evidence type="ECO:0000259" key="15">
    <source>
        <dbReference type="PROSITE" id="PS50157"/>
    </source>
</evidence>
<evidence type="ECO:0000256" key="2">
    <source>
        <dbReference type="ARBA" id="ARBA00022499"/>
    </source>
</evidence>
<feature type="region of interest" description="Disordered" evidence="13">
    <location>
        <begin position="823"/>
        <end position="876"/>
    </location>
</feature>
<comment type="subcellular location">
    <subcellularLocation>
        <location evidence="1">Nucleus</location>
    </subcellularLocation>
</comment>
<dbReference type="FunFam" id="3.30.710.10:FF:000045">
    <property type="entry name" value="zinc finger and BTB domain-containing protein 10"/>
    <property type="match status" value="1"/>
</dbReference>
<dbReference type="GO" id="GO:0000981">
    <property type="term" value="F:DNA-binding transcription factor activity, RNA polymerase II-specific"/>
    <property type="evidence" value="ECO:0007669"/>
    <property type="project" value="TreeGrafter"/>
</dbReference>
<evidence type="ECO:0000256" key="13">
    <source>
        <dbReference type="SAM" id="MobiDB-lite"/>
    </source>
</evidence>
<reference evidence="16" key="1">
    <citation type="journal article" date="2021" name="Cell">
        <title>Tracing the genetic footprints of vertebrate landing in non-teleost ray-finned fishes.</title>
        <authorList>
            <person name="Bi X."/>
            <person name="Wang K."/>
            <person name="Yang L."/>
            <person name="Pan H."/>
            <person name="Jiang H."/>
            <person name="Wei Q."/>
            <person name="Fang M."/>
            <person name="Yu H."/>
            <person name="Zhu C."/>
            <person name="Cai Y."/>
            <person name="He Y."/>
            <person name="Gan X."/>
            <person name="Zeng H."/>
            <person name="Yu D."/>
            <person name="Zhu Y."/>
            <person name="Jiang H."/>
            <person name="Qiu Q."/>
            <person name="Yang H."/>
            <person name="Zhang Y.E."/>
            <person name="Wang W."/>
            <person name="Zhu M."/>
            <person name="He S."/>
            <person name="Zhang G."/>
        </authorList>
    </citation>
    <scope>NUCLEOTIDE SEQUENCE</scope>
    <source>
        <strain evidence="16">Allg_001</strain>
    </source>
</reference>
<dbReference type="SMART" id="SM00355">
    <property type="entry name" value="ZnF_C2H2"/>
    <property type="match status" value="2"/>
</dbReference>
<evidence type="ECO:0000313" key="16">
    <source>
        <dbReference type="EMBL" id="MBN3325942.1"/>
    </source>
</evidence>
<dbReference type="InterPro" id="IPR013087">
    <property type="entry name" value="Znf_C2H2_type"/>
</dbReference>
<feature type="compositionally biased region" description="Polar residues" evidence="13">
    <location>
        <begin position="447"/>
        <end position="459"/>
    </location>
</feature>
<dbReference type="GO" id="GO:0000978">
    <property type="term" value="F:RNA polymerase II cis-regulatory region sequence-specific DNA binding"/>
    <property type="evidence" value="ECO:0007669"/>
    <property type="project" value="TreeGrafter"/>
</dbReference>
<name>A0A8J7TJH6_ATRSP</name>
<feature type="domain" description="C2H2-type" evidence="15">
    <location>
        <begin position="719"/>
        <end position="746"/>
    </location>
</feature>
<comment type="caution">
    <text evidence="16">The sequence shown here is derived from an EMBL/GenBank/DDBJ whole genome shotgun (WGS) entry which is preliminary data.</text>
</comment>
<feature type="domain" description="BTB" evidence="14">
    <location>
        <begin position="277"/>
        <end position="346"/>
    </location>
</feature>
<dbReference type="Pfam" id="PF00651">
    <property type="entry name" value="BTB"/>
    <property type="match status" value="1"/>
</dbReference>
<evidence type="ECO:0000256" key="9">
    <source>
        <dbReference type="ARBA" id="ARBA00023015"/>
    </source>
</evidence>
<protein>
    <submittedName>
        <fullName evidence="16">ZBT10 protein</fullName>
    </submittedName>
</protein>
<feature type="compositionally biased region" description="Basic and acidic residues" evidence="13">
    <location>
        <begin position="853"/>
        <end position="863"/>
    </location>
</feature>
<dbReference type="Pfam" id="PF00096">
    <property type="entry name" value="zf-C2H2"/>
    <property type="match status" value="1"/>
</dbReference>
<keyword evidence="5" id="KW-0677">Repeat</keyword>
<dbReference type="Proteomes" id="UP000736164">
    <property type="component" value="Unassembled WGS sequence"/>
</dbReference>
<dbReference type="PROSITE" id="PS50157">
    <property type="entry name" value="ZINC_FINGER_C2H2_2"/>
    <property type="match status" value="2"/>
</dbReference>
<dbReference type="PANTHER" id="PTHR46105:SF24">
    <property type="entry name" value="ZINC FINGER AND BTB DOMAIN CONTAINING 10"/>
    <property type="match status" value="1"/>
</dbReference>
<dbReference type="InterPro" id="IPR050457">
    <property type="entry name" value="ZnFinger_BTB_dom_contain"/>
</dbReference>
<evidence type="ECO:0000256" key="1">
    <source>
        <dbReference type="ARBA" id="ARBA00004123"/>
    </source>
</evidence>
<keyword evidence="3" id="KW-0597">Phosphoprotein</keyword>
<accession>A0A8J7TJH6</accession>
<dbReference type="PROSITE" id="PS50097">
    <property type="entry name" value="BTB"/>
    <property type="match status" value="1"/>
</dbReference>
<evidence type="ECO:0000259" key="14">
    <source>
        <dbReference type="PROSITE" id="PS50097"/>
    </source>
</evidence>
<keyword evidence="17" id="KW-1185">Reference proteome</keyword>
<dbReference type="AlphaFoldDB" id="A0A8J7TJH6"/>
<keyword evidence="4" id="KW-0479">Metal-binding</keyword>
<dbReference type="Gene3D" id="3.30.160.60">
    <property type="entry name" value="Classic Zinc Finger"/>
    <property type="match status" value="1"/>
</dbReference>
<dbReference type="InterPro" id="IPR000210">
    <property type="entry name" value="BTB/POZ_dom"/>
</dbReference>
<sequence>MSGERNRRSLAFRGGGLAVTGASGVGGGHGHSWEAQAWQDRHLNGNRPEQEEDRDLGARGASLGTLEGGGSPGLDVAVEGGHLTEVSVLRCSSAINLQPTAPDWSAPGAVGSPAHYPLLKSKHGALTGRCFYANTCQKPVLFSTSPLGTSWLVQFPTYKYTSHPLKYGFFMVVLSCQMSAHGLEQDRQLRFKGSVSFFAHSERFTWKVSHRGDHRKPSGSKGVFHSRFLFLSPCQDTEKPGDADGEDAEYRNKPNENSYCYQLLQELNKQRKNGILCDVNIVVSGQVFRAHKNILVAGSRFFKTLYCLTKNESCDQTTITHLDVAAVQGFSVILDFLYSGNLLLTSQNAIEVMSVASYLQMTEVVQSCRAFIKDALNISIKSEAPDSVVVDYNKRRAVTKDGKGADKKPSNFWATSILSKLSIKASGHIKEEPSDVEGSIGESYPLSSSGWGYDNSSESAENEPQGPGPVFVWNDAAIQTGRRDFKQEPGSGRRKNQTTRRYVYNMTPEPEESFDEGMFVQPSSSYSKDDLQFFSENAAASVHSSQALYLHKTLIEQKCCLVRTFAKFTLLKDWRILLNKGSAVNCKVEKEYYHTQGRSHLDGISPVALKEMRCYSKANDAALPAVDYEGEVGSAWCYFEVVVTNPHPLRFHRFNTVCKQEDKERIRKFVLGVKLEDPAPAFSAPSELANQIQYSLLQDAQPRESWENGESSASVVNKLKCPHCNYIAKHRRTLKRHLIIHSGVRSFSCDICGKLFTRREHVKRHSLVHKKDKKYKCMVCKKIFMLAASVGIRHGSRRYGVCVDCADSHQGSQEGLDAMQELEFSREDDFEENEAGEGEGEGEEDLGEEGEEHAENDQAHWEEADASEVCVTLEED</sequence>
<keyword evidence="7" id="KW-0862">Zinc</keyword>
<evidence type="ECO:0000256" key="6">
    <source>
        <dbReference type="ARBA" id="ARBA00022771"/>
    </source>
</evidence>
<evidence type="ECO:0000256" key="4">
    <source>
        <dbReference type="ARBA" id="ARBA00022723"/>
    </source>
</evidence>
<feature type="non-terminal residue" evidence="16">
    <location>
        <position position="876"/>
    </location>
</feature>
<keyword evidence="9" id="KW-0805">Transcription regulation</keyword>
<feature type="compositionally biased region" description="Acidic residues" evidence="13">
    <location>
        <begin position="826"/>
        <end position="852"/>
    </location>
</feature>
<dbReference type="GO" id="GO:0008270">
    <property type="term" value="F:zinc ion binding"/>
    <property type="evidence" value="ECO:0007669"/>
    <property type="project" value="UniProtKB-KW"/>
</dbReference>
<dbReference type="SUPFAM" id="SSF57667">
    <property type="entry name" value="beta-beta-alpha zinc fingers"/>
    <property type="match status" value="1"/>
</dbReference>
<dbReference type="PANTHER" id="PTHR46105">
    <property type="entry name" value="AGAP004733-PA"/>
    <property type="match status" value="1"/>
</dbReference>
<keyword evidence="2" id="KW-1017">Isopeptide bond</keyword>
<feature type="region of interest" description="Disordered" evidence="13">
    <location>
        <begin position="447"/>
        <end position="467"/>
    </location>
</feature>
<dbReference type="SUPFAM" id="SSF54695">
    <property type="entry name" value="POZ domain"/>
    <property type="match status" value="1"/>
</dbReference>
<keyword evidence="10" id="KW-0804">Transcription</keyword>
<evidence type="ECO:0000256" key="5">
    <source>
        <dbReference type="ARBA" id="ARBA00022737"/>
    </source>
</evidence>
<keyword evidence="6 12" id="KW-0863">Zinc-finger</keyword>
<evidence type="ECO:0000256" key="10">
    <source>
        <dbReference type="ARBA" id="ARBA00023163"/>
    </source>
</evidence>